<gene>
    <name evidence="8" type="ORF">S01H1_81536</name>
</gene>
<evidence type="ECO:0000256" key="1">
    <source>
        <dbReference type="ARBA" id="ARBA00022491"/>
    </source>
</evidence>
<keyword evidence="6" id="KW-0804">Transcription</keyword>
<accession>X0XJT2</accession>
<dbReference type="GO" id="GO:0008270">
    <property type="term" value="F:zinc ion binding"/>
    <property type="evidence" value="ECO:0007669"/>
    <property type="project" value="InterPro"/>
</dbReference>
<dbReference type="GO" id="GO:0005524">
    <property type="term" value="F:ATP binding"/>
    <property type="evidence" value="ECO:0007669"/>
    <property type="project" value="UniProtKB-KW"/>
</dbReference>
<dbReference type="PROSITE" id="PS51161">
    <property type="entry name" value="ATP_CONE"/>
    <property type="match status" value="1"/>
</dbReference>
<comment type="caution">
    <text evidence="8">The sequence shown here is derived from an EMBL/GenBank/DDBJ whole genome shotgun (WGS) entry which is preliminary data.</text>
</comment>
<dbReference type="GO" id="GO:0045892">
    <property type="term" value="P:negative regulation of DNA-templated transcription"/>
    <property type="evidence" value="ECO:0007669"/>
    <property type="project" value="InterPro"/>
</dbReference>
<evidence type="ECO:0000313" key="8">
    <source>
        <dbReference type="EMBL" id="GAG43409.1"/>
    </source>
</evidence>
<evidence type="ECO:0000256" key="2">
    <source>
        <dbReference type="ARBA" id="ARBA00022741"/>
    </source>
</evidence>
<evidence type="ECO:0000259" key="7">
    <source>
        <dbReference type="PROSITE" id="PS51161"/>
    </source>
</evidence>
<keyword evidence="4" id="KW-0805">Transcription regulation</keyword>
<keyword evidence="5" id="KW-0238">DNA-binding</keyword>
<evidence type="ECO:0000256" key="5">
    <source>
        <dbReference type="ARBA" id="ARBA00023125"/>
    </source>
</evidence>
<evidence type="ECO:0000256" key="6">
    <source>
        <dbReference type="ARBA" id="ARBA00023163"/>
    </source>
</evidence>
<dbReference type="EMBL" id="BARS01055181">
    <property type="protein sequence ID" value="GAG43409.1"/>
    <property type="molecule type" value="Genomic_DNA"/>
</dbReference>
<dbReference type="PANTHER" id="PTHR30455:SF2">
    <property type="entry name" value="TRANSCRIPTIONAL REPRESSOR NRDR"/>
    <property type="match status" value="1"/>
</dbReference>
<dbReference type="InterPro" id="IPR005144">
    <property type="entry name" value="ATP-cone_dom"/>
</dbReference>
<organism evidence="8">
    <name type="scientific">marine sediment metagenome</name>
    <dbReference type="NCBI Taxonomy" id="412755"/>
    <lineage>
        <taxon>unclassified sequences</taxon>
        <taxon>metagenomes</taxon>
        <taxon>ecological metagenomes</taxon>
    </lineage>
</organism>
<protein>
    <recommendedName>
        <fullName evidence="7">ATP-cone domain-containing protein</fullName>
    </recommendedName>
</protein>
<dbReference type="Pfam" id="PF22811">
    <property type="entry name" value="Zn_ribbon_NrdR"/>
    <property type="match status" value="1"/>
</dbReference>
<evidence type="ECO:0000256" key="4">
    <source>
        <dbReference type="ARBA" id="ARBA00023015"/>
    </source>
</evidence>
<keyword evidence="3" id="KW-0067">ATP-binding</keyword>
<dbReference type="HAMAP" id="MF_00440">
    <property type="entry name" value="NrdR"/>
    <property type="match status" value="1"/>
</dbReference>
<keyword evidence="1" id="KW-0678">Repressor</keyword>
<evidence type="ECO:0000256" key="3">
    <source>
        <dbReference type="ARBA" id="ARBA00022840"/>
    </source>
</evidence>
<dbReference type="InterPro" id="IPR003796">
    <property type="entry name" value="RNR_NrdR-like"/>
</dbReference>
<name>X0XJT2_9ZZZZ</name>
<proteinExistence type="inferred from homology"/>
<dbReference type="PANTHER" id="PTHR30455">
    <property type="entry name" value="TRANSCRIPTIONAL REPRESSOR NRDR"/>
    <property type="match status" value="1"/>
</dbReference>
<dbReference type="NCBIfam" id="TIGR00244">
    <property type="entry name" value="transcriptional regulator NrdR"/>
    <property type="match status" value="1"/>
</dbReference>
<dbReference type="InterPro" id="IPR055173">
    <property type="entry name" value="NrdR-like_N"/>
</dbReference>
<keyword evidence="2" id="KW-0547">Nucleotide-binding</keyword>
<dbReference type="AlphaFoldDB" id="X0XJT2"/>
<dbReference type="GO" id="GO:0003677">
    <property type="term" value="F:DNA binding"/>
    <property type="evidence" value="ECO:0007669"/>
    <property type="project" value="UniProtKB-KW"/>
</dbReference>
<reference evidence="8" key="1">
    <citation type="journal article" date="2014" name="Front. Microbiol.">
        <title>High frequency of phylogenetically diverse reductive dehalogenase-homologous genes in deep subseafloor sedimentary metagenomes.</title>
        <authorList>
            <person name="Kawai M."/>
            <person name="Futagami T."/>
            <person name="Toyoda A."/>
            <person name="Takaki Y."/>
            <person name="Nishi S."/>
            <person name="Hori S."/>
            <person name="Arai W."/>
            <person name="Tsubouchi T."/>
            <person name="Morono Y."/>
            <person name="Uchiyama I."/>
            <person name="Ito T."/>
            <person name="Fujiyama A."/>
            <person name="Inagaki F."/>
            <person name="Takami H."/>
        </authorList>
    </citation>
    <scope>NUCLEOTIDE SEQUENCE</scope>
    <source>
        <strain evidence="8">Expedition CK06-06</strain>
    </source>
</reference>
<sequence length="165" mass="19015">MRCPFCKVTDKDKVIDSRLTESGAAIRRRRECQACGKRFTTKERVDEEARIFVAKKDGSRMPFDRAKILAGLEKACYKRAVSAGELNGLVTQVEEEIFAEFDREVPSQRIGAYVARRLRELDKVAYVRYASVYRDFQELDDFIEEVNELKEVSARDTDGQQGLFE</sequence>
<feature type="domain" description="ATP-cone" evidence="7">
    <location>
        <begin position="51"/>
        <end position="141"/>
    </location>
</feature>
<dbReference type="Pfam" id="PF03477">
    <property type="entry name" value="ATP-cone"/>
    <property type="match status" value="1"/>
</dbReference>